<evidence type="ECO:0000256" key="2">
    <source>
        <dbReference type="ARBA" id="ARBA00008816"/>
    </source>
</evidence>
<accession>A0AAD5DRE2</accession>
<dbReference type="GO" id="GO:0046839">
    <property type="term" value="P:phospholipid dephosphorylation"/>
    <property type="evidence" value="ECO:0007669"/>
    <property type="project" value="TreeGrafter"/>
</dbReference>
<feature type="transmembrane region" description="Helical" evidence="7">
    <location>
        <begin position="119"/>
        <end position="138"/>
    </location>
</feature>
<feature type="region of interest" description="Disordered" evidence="6">
    <location>
        <begin position="1"/>
        <end position="20"/>
    </location>
</feature>
<evidence type="ECO:0000256" key="3">
    <source>
        <dbReference type="ARBA" id="ARBA00022692"/>
    </source>
</evidence>
<dbReference type="GO" id="GO:0008195">
    <property type="term" value="F:phosphatidate phosphatase activity"/>
    <property type="evidence" value="ECO:0007669"/>
    <property type="project" value="TreeGrafter"/>
</dbReference>
<feature type="transmembrane region" description="Helical" evidence="7">
    <location>
        <begin position="85"/>
        <end position="107"/>
    </location>
</feature>
<evidence type="ECO:0000256" key="1">
    <source>
        <dbReference type="ARBA" id="ARBA00004141"/>
    </source>
</evidence>
<dbReference type="PANTHER" id="PTHR10165">
    <property type="entry name" value="LIPID PHOSPHATE PHOSPHATASE"/>
    <property type="match status" value="1"/>
</dbReference>
<dbReference type="InterPro" id="IPR000326">
    <property type="entry name" value="PAP2/HPO"/>
</dbReference>
<proteinExistence type="inferred from homology"/>
<dbReference type="InterPro" id="IPR043216">
    <property type="entry name" value="PAP-like"/>
</dbReference>
<organism evidence="9 10">
    <name type="scientific">Chlorella ohadii</name>
    <dbReference type="NCBI Taxonomy" id="2649997"/>
    <lineage>
        <taxon>Eukaryota</taxon>
        <taxon>Viridiplantae</taxon>
        <taxon>Chlorophyta</taxon>
        <taxon>core chlorophytes</taxon>
        <taxon>Trebouxiophyceae</taxon>
        <taxon>Chlorellales</taxon>
        <taxon>Chlorellaceae</taxon>
        <taxon>Chlorella clade</taxon>
        <taxon>Chlorella</taxon>
    </lineage>
</organism>
<dbReference type="Pfam" id="PF01569">
    <property type="entry name" value="PAP2"/>
    <property type="match status" value="1"/>
</dbReference>
<evidence type="ECO:0000313" key="9">
    <source>
        <dbReference type="EMBL" id="KAI7842352.1"/>
    </source>
</evidence>
<evidence type="ECO:0000256" key="5">
    <source>
        <dbReference type="ARBA" id="ARBA00023136"/>
    </source>
</evidence>
<dbReference type="AlphaFoldDB" id="A0AAD5DRE2"/>
<dbReference type="InterPro" id="IPR036938">
    <property type="entry name" value="PAP2/HPO_sf"/>
</dbReference>
<name>A0AAD5DRE2_9CHLO</name>
<feature type="region of interest" description="Disordered" evidence="6">
    <location>
        <begin position="291"/>
        <end position="320"/>
    </location>
</feature>
<dbReference type="PANTHER" id="PTHR10165:SF203">
    <property type="entry name" value="LIPID PHOSPHATE PHOSPHATASE 3, CHLOROPLASTIC-RELATED"/>
    <property type="match status" value="1"/>
</dbReference>
<keyword evidence="5 7" id="KW-0472">Membrane</keyword>
<dbReference type="GO" id="GO:0006644">
    <property type="term" value="P:phospholipid metabolic process"/>
    <property type="evidence" value="ECO:0007669"/>
    <property type="project" value="InterPro"/>
</dbReference>
<feature type="domain" description="Phosphatidic acid phosphatase type 2/haloperoxidase" evidence="8">
    <location>
        <begin position="119"/>
        <end position="262"/>
    </location>
</feature>
<protein>
    <recommendedName>
        <fullName evidence="8">Phosphatidic acid phosphatase type 2/haloperoxidase domain-containing protein</fullName>
    </recommendedName>
</protein>
<keyword evidence="10" id="KW-1185">Reference proteome</keyword>
<dbReference type="EMBL" id="JADXDR010000053">
    <property type="protein sequence ID" value="KAI7842352.1"/>
    <property type="molecule type" value="Genomic_DNA"/>
</dbReference>
<evidence type="ECO:0000259" key="8">
    <source>
        <dbReference type="SMART" id="SM00014"/>
    </source>
</evidence>
<evidence type="ECO:0000313" key="10">
    <source>
        <dbReference type="Proteomes" id="UP001205105"/>
    </source>
</evidence>
<sequence>MSYAQLPRIGSRKASSLPGMQRGAAPPAWGQLVRAHAAQYAGLVLLLLLLGASERWEPFRRPLYVGQTNDIEYWRYSYPLLPNHVPAWAVPCVAVFTPVLLVVAARLAGRISRAEAHHAILLAVYCVATTQGTLTNWIKINVGRPRPHFVNRCWPNGLKPVFSPEGVPLCADTAIDPMEGIKSFPSGHTSWSTSGLGFATFWLLGFLRVFDGSVQPLRFVGALSPLLGALWIGMSRIQDKWHHEEDVIAGFCLGFLMAWLFYRQAYASVMGPHAGMLTSAVRGSSGGRLAASNSSSRLPLYGGSEGSDEQALYASADDKV</sequence>
<feature type="transmembrane region" description="Helical" evidence="7">
    <location>
        <begin position="246"/>
        <end position="262"/>
    </location>
</feature>
<comment type="subcellular location">
    <subcellularLocation>
        <location evidence="1">Membrane</location>
        <topology evidence="1">Multi-pass membrane protein</topology>
    </subcellularLocation>
</comment>
<dbReference type="SUPFAM" id="SSF48317">
    <property type="entry name" value="Acid phosphatase/Vanadium-dependent haloperoxidase"/>
    <property type="match status" value="1"/>
</dbReference>
<comment type="caution">
    <text evidence="9">The sequence shown here is derived from an EMBL/GenBank/DDBJ whole genome shotgun (WGS) entry which is preliminary data.</text>
</comment>
<dbReference type="SMART" id="SM00014">
    <property type="entry name" value="acidPPc"/>
    <property type="match status" value="1"/>
</dbReference>
<evidence type="ECO:0000256" key="7">
    <source>
        <dbReference type="SAM" id="Phobius"/>
    </source>
</evidence>
<evidence type="ECO:0000256" key="4">
    <source>
        <dbReference type="ARBA" id="ARBA00022989"/>
    </source>
</evidence>
<dbReference type="GO" id="GO:0016020">
    <property type="term" value="C:membrane"/>
    <property type="evidence" value="ECO:0007669"/>
    <property type="project" value="UniProtKB-SubCell"/>
</dbReference>
<dbReference type="CDD" id="cd03390">
    <property type="entry name" value="PAP2_containing_1_like"/>
    <property type="match status" value="1"/>
</dbReference>
<gene>
    <name evidence="9" type="ORF">COHA_003992</name>
</gene>
<keyword evidence="3 7" id="KW-0812">Transmembrane</keyword>
<dbReference type="Gene3D" id="1.20.144.10">
    <property type="entry name" value="Phosphatidic acid phosphatase type 2/haloperoxidase"/>
    <property type="match status" value="1"/>
</dbReference>
<reference evidence="9" key="1">
    <citation type="submission" date="2020-11" db="EMBL/GenBank/DDBJ databases">
        <title>Chlorella ohadii genome sequencing and assembly.</title>
        <authorList>
            <person name="Murik O."/>
            <person name="Treves H."/>
            <person name="Kedem I."/>
            <person name="Shotland Y."/>
            <person name="Kaplan A."/>
        </authorList>
    </citation>
    <scope>NUCLEOTIDE SEQUENCE</scope>
    <source>
        <strain evidence="9">1</strain>
    </source>
</reference>
<evidence type="ECO:0000256" key="6">
    <source>
        <dbReference type="SAM" id="MobiDB-lite"/>
    </source>
</evidence>
<feature type="transmembrane region" description="Helical" evidence="7">
    <location>
        <begin position="191"/>
        <end position="210"/>
    </location>
</feature>
<keyword evidence="4 7" id="KW-1133">Transmembrane helix</keyword>
<dbReference type="Proteomes" id="UP001205105">
    <property type="component" value="Unassembled WGS sequence"/>
</dbReference>
<comment type="similarity">
    <text evidence="2">Belongs to the PA-phosphatase related phosphoesterase family.</text>
</comment>
<feature type="transmembrane region" description="Helical" evidence="7">
    <location>
        <begin position="217"/>
        <end position="234"/>
    </location>
</feature>